<dbReference type="Pfam" id="PF00201">
    <property type="entry name" value="UDPGT"/>
    <property type="match status" value="1"/>
</dbReference>
<keyword evidence="2 3" id="KW-0808">Transferase</keyword>
<dbReference type="Gene3D" id="3.40.50.2000">
    <property type="entry name" value="Glycogen Phosphorylase B"/>
    <property type="match status" value="2"/>
</dbReference>
<comment type="caution">
    <text evidence="4">The sequence shown here is derived from an EMBL/GenBank/DDBJ whole genome shotgun (WGS) entry which is preliminary data.</text>
</comment>
<dbReference type="PROSITE" id="PS00375">
    <property type="entry name" value="UDPGT"/>
    <property type="match status" value="1"/>
</dbReference>
<dbReference type="InterPro" id="IPR035595">
    <property type="entry name" value="UDP_glycos_trans_CS"/>
</dbReference>
<name>A0A7W7ZVE9_9BACT</name>
<organism evidence="4 5">
    <name type="scientific">Granulicella mallensis</name>
    <dbReference type="NCBI Taxonomy" id="940614"/>
    <lineage>
        <taxon>Bacteria</taxon>
        <taxon>Pseudomonadati</taxon>
        <taxon>Acidobacteriota</taxon>
        <taxon>Terriglobia</taxon>
        <taxon>Terriglobales</taxon>
        <taxon>Acidobacteriaceae</taxon>
        <taxon>Granulicella</taxon>
    </lineage>
</organism>
<evidence type="ECO:0000313" key="4">
    <source>
        <dbReference type="EMBL" id="MBB5066879.1"/>
    </source>
</evidence>
<sequence>MIVDLLPPLFDESSSPPFCFGWSYKTGSLARMRNFIGNRIFFNFFKPVSEVISTYRWQWKLPPFRSINELFSERTRIGQIPAFLDFPRRNLPANFHYTGPFIDDSGRTPVPFPWERLNGKPLLYASMGTLQNGSVPIFQAIAQAVRDLDVQLVISTEGGLTEKDLKPLEGEPVVVEFAPQIELIKRTTLVITHAGLNTSLEALQCGKPMVAIPVTSDQPELLCG</sequence>
<dbReference type="SUPFAM" id="SSF53756">
    <property type="entry name" value="UDP-Glycosyltransferase/glycogen phosphorylase"/>
    <property type="match status" value="1"/>
</dbReference>
<evidence type="ECO:0000256" key="1">
    <source>
        <dbReference type="ARBA" id="ARBA00022676"/>
    </source>
</evidence>
<evidence type="ECO:0000256" key="3">
    <source>
        <dbReference type="RuleBase" id="RU003718"/>
    </source>
</evidence>
<dbReference type="GO" id="GO:0008194">
    <property type="term" value="F:UDP-glycosyltransferase activity"/>
    <property type="evidence" value="ECO:0007669"/>
    <property type="project" value="InterPro"/>
</dbReference>
<evidence type="ECO:0000256" key="2">
    <source>
        <dbReference type="ARBA" id="ARBA00022679"/>
    </source>
</evidence>
<dbReference type="PANTHER" id="PTHR48043">
    <property type="entry name" value="EG:EG0003.4 PROTEIN-RELATED"/>
    <property type="match status" value="1"/>
</dbReference>
<dbReference type="AlphaFoldDB" id="A0A7W7ZVE9"/>
<dbReference type="RefSeq" id="WP_184261197.1">
    <property type="nucleotide sequence ID" value="NZ_JACHIO010000040.1"/>
</dbReference>
<gene>
    <name evidence="4" type="ORF">HDF15_005265</name>
</gene>
<accession>A0A7W7ZVE9</accession>
<dbReference type="EMBL" id="JACHIO010000040">
    <property type="protein sequence ID" value="MBB5066879.1"/>
    <property type="molecule type" value="Genomic_DNA"/>
</dbReference>
<protein>
    <submittedName>
        <fullName evidence="4">UDP:flavonoid glycosyltransferase YjiC (YdhE family)</fullName>
    </submittedName>
</protein>
<keyword evidence="1 3" id="KW-0328">Glycosyltransferase</keyword>
<reference evidence="4 5" key="1">
    <citation type="submission" date="2020-08" db="EMBL/GenBank/DDBJ databases">
        <title>Genomic Encyclopedia of Type Strains, Phase IV (KMG-V): Genome sequencing to study the core and pangenomes of soil and plant-associated prokaryotes.</title>
        <authorList>
            <person name="Whitman W."/>
        </authorList>
    </citation>
    <scope>NUCLEOTIDE SEQUENCE [LARGE SCALE GENOMIC DNA]</scope>
    <source>
        <strain evidence="4 5">X5P3</strain>
    </source>
</reference>
<proteinExistence type="inferred from homology"/>
<dbReference type="Proteomes" id="UP000584867">
    <property type="component" value="Unassembled WGS sequence"/>
</dbReference>
<dbReference type="InterPro" id="IPR050271">
    <property type="entry name" value="UDP-glycosyltransferase"/>
</dbReference>
<evidence type="ECO:0000313" key="5">
    <source>
        <dbReference type="Proteomes" id="UP000584867"/>
    </source>
</evidence>
<dbReference type="InterPro" id="IPR002213">
    <property type="entry name" value="UDP_glucos_trans"/>
</dbReference>
<dbReference type="PANTHER" id="PTHR48043:SF145">
    <property type="entry name" value="FI06409P-RELATED"/>
    <property type="match status" value="1"/>
</dbReference>
<comment type="similarity">
    <text evidence="3">Belongs to the UDP-glycosyltransferase family.</text>
</comment>